<evidence type="ECO:0000313" key="1">
    <source>
        <dbReference type="EMBL" id="QNR70386.1"/>
    </source>
</evidence>
<protein>
    <submittedName>
        <fullName evidence="1">Helix-turn-helix transcriptional regulator</fullName>
    </submittedName>
</protein>
<reference evidence="1 2" key="1">
    <citation type="submission" date="2020-09" db="EMBL/GenBank/DDBJ databases">
        <title>Characterization of Paenibacillus peoriae strain ZF390 with broad-spectrum antimicrobial activity as a potential biocontrol agent.</title>
        <authorList>
            <person name="Li L."/>
            <person name="Zhao Y."/>
            <person name="Li B."/>
            <person name="Xie X."/>
        </authorList>
    </citation>
    <scope>NUCLEOTIDE SEQUENCE [LARGE SCALE GENOMIC DNA]</scope>
    <source>
        <strain evidence="1 2">ZF390</strain>
        <plasmid evidence="1 2">pPlas1</plasmid>
    </source>
</reference>
<accession>A0A7H0YH28</accession>
<dbReference type="AlphaFoldDB" id="A0A7H0YH28"/>
<evidence type="ECO:0000313" key="2">
    <source>
        <dbReference type="Proteomes" id="UP000516384"/>
    </source>
</evidence>
<dbReference type="EMBL" id="CP061173">
    <property type="protein sequence ID" value="QNR70386.1"/>
    <property type="molecule type" value="Genomic_DNA"/>
</dbReference>
<dbReference type="RefSeq" id="WP_190299693.1">
    <property type="nucleotide sequence ID" value="NZ_CP061173.1"/>
</dbReference>
<sequence>MLAKSLKQIARDKIMQARRRAGYRQREVAHYLGITTEQYREIERVEKKLLPDQIDFLKVRLNFKEVYIAHYEVYWKSVSE</sequence>
<dbReference type="SUPFAM" id="SSF47413">
    <property type="entry name" value="lambda repressor-like DNA-binding domains"/>
    <property type="match status" value="1"/>
</dbReference>
<gene>
    <name evidence="1" type="ORF">IAQ67_28955</name>
</gene>
<dbReference type="Proteomes" id="UP000516384">
    <property type="component" value="Plasmid pPlas1"/>
</dbReference>
<geneLocation type="plasmid" evidence="1 2">
    <name>pPlas1</name>
</geneLocation>
<name>A0A7H0YH28_9BACL</name>
<dbReference type="InterPro" id="IPR010982">
    <property type="entry name" value="Lambda_DNA-bd_dom_sf"/>
</dbReference>
<keyword evidence="1" id="KW-0614">Plasmid</keyword>
<proteinExistence type="predicted"/>
<organism evidence="1 2">
    <name type="scientific">Paenibacillus peoriae</name>
    <dbReference type="NCBI Taxonomy" id="59893"/>
    <lineage>
        <taxon>Bacteria</taxon>
        <taxon>Bacillati</taxon>
        <taxon>Bacillota</taxon>
        <taxon>Bacilli</taxon>
        <taxon>Bacillales</taxon>
        <taxon>Paenibacillaceae</taxon>
        <taxon>Paenibacillus</taxon>
    </lineage>
</organism>
<dbReference type="Gene3D" id="1.10.260.40">
    <property type="entry name" value="lambda repressor-like DNA-binding domains"/>
    <property type="match status" value="1"/>
</dbReference>
<dbReference type="GO" id="GO:0003677">
    <property type="term" value="F:DNA binding"/>
    <property type="evidence" value="ECO:0007669"/>
    <property type="project" value="InterPro"/>
</dbReference>